<evidence type="ECO:0000313" key="2">
    <source>
        <dbReference type="EMBL" id="MFF3665148.1"/>
    </source>
</evidence>
<keyword evidence="3" id="KW-1185">Reference proteome</keyword>
<name>A0ABW6SJS0_9ACTN</name>
<protein>
    <submittedName>
        <fullName evidence="2">Type IV toxin-antitoxin system AbiEi family antitoxin domain-containing protein</fullName>
    </submittedName>
</protein>
<dbReference type="Pfam" id="PF13338">
    <property type="entry name" value="AbiEi_4"/>
    <property type="match status" value="1"/>
</dbReference>
<organism evidence="2 3">
    <name type="scientific">Microtetraspora malaysiensis</name>
    <dbReference type="NCBI Taxonomy" id="161358"/>
    <lineage>
        <taxon>Bacteria</taxon>
        <taxon>Bacillati</taxon>
        <taxon>Actinomycetota</taxon>
        <taxon>Actinomycetes</taxon>
        <taxon>Streptosporangiales</taxon>
        <taxon>Streptosporangiaceae</taxon>
        <taxon>Microtetraspora</taxon>
    </lineage>
</organism>
<dbReference type="Proteomes" id="UP001602013">
    <property type="component" value="Unassembled WGS sequence"/>
</dbReference>
<reference evidence="2 3" key="1">
    <citation type="submission" date="2024-10" db="EMBL/GenBank/DDBJ databases">
        <title>The Natural Products Discovery Center: Release of the First 8490 Sequenced Strains for Exploring Actinobacteria Biosynthetic Diversity.</title>
        <authorList>
            <person name="Kalkreuter E."/>
            <person name="Kautsar S.A."/>
            <person name="Yang D."/>
            <person name="Bader C.D."/>
            <person name="Teijaro C.N."/>
            <person name="Fluegel L."/>
            <person name="Davis C.M."/>
            <person name="Simpson J.R."/>
            <person name="Lauterbach L."/>
            <person name="Steele A.D."/>
            <person name="Gui C."/>
            <person name="Meng S."/>
            <person name="Li G."/>
            <person name="Viehrig K."/>
            <person name="Ye F."/>
            <person name="Su P."/>
            <person name="Kiefer A.F."/>
            <person name="Nichols A."/>
            <person name="Cepeda A.J."/>
            <person name="Yan W."/>
            <person name="Fan B."/>
            <person name="Jiang Y."/>
            <person name="Adhikari A."/>
            <person name="Zheng C.-J."/>
            <person name="Schuster L."/>
            <person name="Cowan T.M."/>
            <person name="Smanski M.J."/>
            <person name="Chevrette M.G."/>
            <person name="De Carvalho L.P.S."/>
            <person name="Shen B."/>
        </authorList>
    </citation>
    <scope>NUCLEOTIDE SEQUENCE [LARGE SCALE GENOMIC DNA]</scope>
    <source>
        <strain evidence="2 3">NPDC002173</strain>
    </source>
</reference>
<dbReference type="RefSeq" id="WP_387409160.1">
    <property type="nucleotide sequence ID" value="NZ_JBIASD010000003.1"/>
</dbReference>
<accession>A0ABW6SJS0</accession>
<evidence type="ECO:0000259" key="1">
    <source>
        <dbReference type="Pfam" id="PF13338"/>
    </source>
</evidence>
<evidence type="ECO:0000313" key="3">
    <source>
        <dbReference type="Proteomes" id="UP001602013"/>
    </source>
</evidence>
<dbReference type="EMBL" id="JBIASD010000003">
    <property type="protein sequence ID" value="MFF3665148.1"/>
    <property type="molecule type" value="Genomic_DNA"/>
</dbReference>
<comment type="caution">
    <text evidence="2">The sequence shown here is derived from an EMBL/GenBank/DDBJ whole genome shotgun (WGS) entry which is preliminary data.</text>
</comment>
<gene>
    <name evidence="2" type="ORF">ACFYXI_06100</name>
</gene>
<sequence>MRSELPDHLGPTFTAGQARLAGLSSRAVRRLVDNGEIDELSRGVYRRTDAAETTFLDLLAVATRVPRGIFCLETALSVHDLTDEIPVAVNVAVPRNAGLPRISYPPTTAHRFNLATFEEGLEIREVAPDEHIRIYSPARSVVDCMRLRHRVGDEVALRALRSYLRRRGTTSGELLRFARVLDVEGPVKQAIEVALA</sequence>
<proteinExistence type="predicted"/>
<feature type="domain" description="AbiEi antitoxin N-terminal" evidence="1">
    <location>
        <begin position="10"/>
        <end position="47"/>
    </location>
</feature>
<dbReference type="InterPro" id="IPR025159">
    <property type="entry name" value="AbiEi_N"/>
</dbReference>